<dbReference type="RefSeq" id="WP_379730992.1">
    <property type="nucleotide sequence ID" value="NZ_JBHSWZ010000042.1"/>
</dbReference>
<comment type="caution">
    <text evidence="1">The sequence shown here is derived from an EMBL/GenBank/DDBJ whole genome shotgun (WGS) entry which is preliminary data.</text>
</comment>
<dbReference type="SUPFAM" id="SSF110849">
    <property type="entry name" value="ParB/Sulfiredoxin"/>
    <property type="match status" value="1"/>
</dbReference>
<protein>
    <submittedName>
        <fullName evidence="1">Histone acetyltransferase</fullName>
    </submittedName>
</protein>
<sequence length="143" mass="15938">MADGEKIEQRPLADLHPSQLLVSAAKLRGVFEWWDADDPDPEPLPYLDPVEDLGLDPGTVEPGRVVLADGHTRALATVLSGTETVPVVRDPDREELSMGIYRECLGWCIDEGVRRPADLVGRMVSDETFRTEWVERCRAVAEE</sequence>
<reference evidence="1 2" key="1">
    <citation type="journal article" date="2019" name="Int. J. Syst. Evol. Microbiol.">
        <title>The Global Catalogue of Microorganisms (GCM) 10K type strain sequencing project: providing services to taxonomists for standard genome sequencing and annotation.</title>
        <authorList>
            <consortium name="The Broad Institute Genomics Platform"/>
            <consortium name="The Broad Institute Genome Sequencing Center for Infectious Disease"/>
            <person name="Wu L."/>
            <person name="Ma J."/>
        </authorList>
    </citation>
    <scope>NUCLEOTIDE SEQUENCE [LARGE SCALE GENOMIC DNA]</scope>
    <source>
        <strain evidence="1 2">CGMCC 1.12285</strain>
    </source>
</reference>
<dbReference type="AlphaFoldDB" id="A0ABD6B5D9"/>
<dbReference type="Proteomes" id="UP001597111">
    <property type="component" value="Unassembled WGS sequence"/>
</dbReference>
<organism evidence="1 2">
    <name type="scientific">Halolamina salina</name>
    <dbReference type="NCBI Taxonomy" id="1220023"/>
    <lineage>
        <taxon>Archaea</taxon>
        <taxon>Methanobacteriati</taxon>
        <taxon>Methanobacteriota</taxon>
        <taxon>Stenosarchaea group</taxon>
        <taxon>Halobacteria</taxon>
        <taxon>Halobacteriales</taxon>
        <taxon>Haloferacaceae</taxon>
    </lineage>
</organism>
<evidence type="ECO:0000313" key="2">
    <source>
        <dbReference type="Proteomes" id="UP001597111"/>
    </source>
</evidence>
<dbReference type="InterPro" id="IPR036086">
    <property type="entry name" value="ParB/Sulfiredoxin_sf"/>
</dbReference>
<name>A0ABD6B5D9_9EURY</name>
<gene>
    <name evidence="1" type="ORF">ACFR9S_06360</name>
</gene>
<accession>A0ABD6B5D9</accession>
<evidence type="ECO:0000313" key="1">
    <source>
        <dbReference type="EMBL" id="MFD1525927.1"/>
    </source>
</evidence>
<dbReference type="EMBL" id="JBHUDH010000053">
    <property type="protein sequence ID" value="MFD1525927.1"/>
    <property type="molecule type" value="Genomic_DNA"/>
</dbReference>
<proteinExistence type="predicted"/>
<keyword evidence="2" id="KW-1185">Reference proteome</keyword>